<protein>
    <submittedName>
        <fullName evidence="3">Peptidoglycan/xylan/chitin deacetylase (PgdA/CDA1 family)</fullName>
    </submittedName>
</protein>
<keyword evidence="1" id="KW-0812">Transmembrane</keyword>
<dbReference type="PROSITE" id="PS51677">
    <property type="entry name" value="NODB"/>
    <property type="match status" value="1"/>
</dbReference>
<gene>
    <name evidence="3" type="ORF">J2Z32_001456</name>
</gene>
<dbReference type="PANTHER" id="PTHR10587">
    <property type="entry name" value="GLYCOSYL TRANSFERASE-RELATED"/>
    <property type="match status" value="1"/>
</dbReference>
<dbReference type="InterPro" id="IPR050248">
    <property type="entry name" value="Polysacc_deacetylase_ArnD"/>
</dbReference>
<dbReference type="Proteomes" id="UP001519272">
    <property type="component" value="Unassembled WGS sequence"/>
</dbReference>
<reference evidence="3 4" key="1">
    <citation type="submission" date="2021-03" db="EMBL/GenBank/DDBJ databases">
        <title>Genomic Encyclopedia of Type Strains, Phase IV (KMG-IV): sequencing the most valuable type-strain genomes for metagenomic binning, comparative biology and taxonomic classification.</title>
        <authorList>
            <person name="Goeker M."/>
        </authorList>
    </citation>
    <scope>NUCLEOTIDE SEQUENCE [LARGE SCALE GENOMIC DNA]</scope>
    <source>
        <strain evidence="3 4">DSM 14349</strain>
    </source>
</reference>
<dbReference type="CDD" id="cd10959">
    <property type="entry name" value="CE4_NodB_like_3"/>
    <property type="match status" value="1"/>
</dbReference>
<accession>A0ABS4FQH4</accession>
<proteinExistence type="predicted"/>
<feature type="transmembrane region" description="Helical" evidence="1">
    <location>
        <begin position="6"/>
        <end position="27"/>
    </location>
</feature>
<evidence type="ECO:0000313" key="4">
    <source>
        <dbReference type="Proteomes" id="UP001519272"/>
    </source>
</evidence>
<organism evidence="3 4">
    <name type="scientific">Paenibacillus turicensis</name>
    <dbReference type="NCBI Taxonomy" id="160487"/>
    <lineage>
        <taxon>Bacteria</taxon>
        <taxon>Bacillati</taxon>
        <taxon>Bacillota</taxon>
        <taxon>Bacilli</taxon>
        <taxon>Bacillales</taxon>
        <taxon>Paenibacillaceae</taxon>
        <taxon>Paenibacillus</taxon>
    </lineage>
</organism>
<dbReference type="InterPro" id="IPR011330">
    <property type="entry name" value="Glyco_hydro/deAcase_b/a-brl"/>
</dbReference>
<dbReference type="SUPFAM" id="SSF88713">
    <property type="entry name" value="Glycoside hydrolase/deacetylase"/>
    <property type="match status" value="1"/>
</dbReference>
<keyword evidence="4" id="KW-1185">Reference proteome</keyword>
<dbReference type="Pfam" id="PF01522">
    <property type="entry name" value="Polysacc_deac_1"/>
    <property type="match status" value="1"/>
</dbReference>
<evidence type="ECO:0000313" key="3">
    <source>
        <dbReference type="EMBL" id="MBP1904832.1"/>
    </source>
</evidence>
<name>A0ABS4FQH4_9BACL</name>
<feature type="domain" description="NodB homology" evidence="2">
    <location>
        <begin position="38"/>
        <end position="224"/>
    </location>
</feature>
<keyword evidence="1" id="KW-0472">Membrane</keyword>
<keyword evidence="1" id="KW-1133">Transmembrane helix</keyword>
<dbReference type="RefSeq" id="WP_210088504.1">
    <property type="nucleotide sequence ID" value="NZ_JAGGKG010000005.1"/>
</dbReference>
<dbReference type="Pfam" id="PF22790">
    <property type="entry name" value="YkoP"/>
    <property type="match status" value="1"/>
</dbReference>
<comment type="caution">
    <text evidence="3">The sequence shown here is derived from an EMBL/GenBank/DDBJ whole genome shotgun (WGS) entry which is preliminary data.</text>
</comment>
<evidence type="ECO:0000256" key="1">
    <source>
        <dbReference type="SAM" id="Phobius"/>
    </source>
</evidence>
<dbReference type="EMBL" id="JAGGKG010000005">
    <property type="protein sequence ID" value="MBP1904832.1"/>
    <property type="molecule type" value="Genomic_DNA"/>
</dbReference>
<dbReference type="InterPro" id="IPR054467">
    <property type="entry name" value="YkoP-like_dom"/>
</dbReference>
<sequence>METLLLWMFYLTSLYAFIPGLISRLFGFRVFRRGVSKEHFALTFDDGPDATYTTQLLDLLKRYDAKATFFVVGANAEKHPDLLSRMHEEGHMIGVHNYIHKTNWLMSPKEVRKQIHSTTKIIRDVTGENTHYYRPPWGIVNIFDFAKRNETQIVLWSAMFGDWRLRLGADRLCKRMMKKLKGGEVFLLHDCGATLGANAGAPGQMLIALERVLREAEQRGLKSIRIDDLITETEQTTGKKTSLSSYLEEKASGKRTLPKMKRFVVFLWLLWEKLFHYLFHLKSTNTEEPFLHFRIRTYHGETVMMKGTRDNVPLQHGDKVMELHFDNKKLFQIGMSSRTSLQVAIQMIRGVEKTLPDLASYIAQHPEFGDIKALYGVSMINRGPEKFGFTVSELPKGLFARSTHIYLKFLMSIIHPDGFSRVNNKETAHQLEPKMIMMPIDVLFQKYLTDSSHFRWYDNQLQPVAATEEEEEAVMQAHLHFR</sequence>
<evidence type="ECO:0000259" key="2">
    <source>
        <dbReference type="PROSITE" id="PS51677"/>
    </source>
</evidence>
<dbReference type="Gene3D" id="3.20.20.370">
    <property type="entry name" value="Glycoside hydrolase/deacetylase"/>
    <property type="match status" value="1"/>
</dbReference>
<dbReference type="InterPro" id="IPR002509">
    <property type="entry name" value="NODB_dom"/>
</dbReference>